<feature type="transmembrane region" description="Helical" evidence="1">
    <location>
        <begin position="77"/>
        <end position="96"/>
    </location>
</feature>
<feature type="transmembrane region" description="Helical" evidence="1">
    <location>
        <begin position="130"/>
        <end position="149"/>
    </location>
</feature>
<feature type="domain" description="DUF2231" evidence="2">
    <location>
        <begin position="26"/>
        <end position="196"/>
    </location>
</feature>
<dbReference type="VEuPathDB" id="FungiDB:CLCR_09068"/>
<keyword evidence="1" id="KW-1133">Transmembrane helix</keyword>
<gene>
    <name evidence="3" type="ORF">CLCR_09068</name>
</gene>
<comment type="caution">
    <text evidence="3">The sequence shown here is derived from an EMBL/GenBank/DDBJ whole genome shotgun (WGS) entry which is preliminary data.</text>
</comment>
<protein>
    <recommendedName>
        <fullName evidence="2">DUF2231 domain-containing protein</fullName>
    </recommendedName>
</protein>
<dbReference type="OrthoDB" id="2580011at2759"/>
<proteinExistence type="predicted"/>
<keyword evidence="4" id="KW-1185">Reference proteome</keyword>
<keyword evidence="1" id="KW-0472">Membrane</keyword>
<sequence>MGYNTQLQSKFAHKVGEPVPEFNTEFPAHPGIVHFPIAFNTLAWGLDILYFVTTTFKPEFLTSRFGAPTTLLDMTRVSYFLLCAGLITTVPAIMSGNIQLVGMIKKNGGPWEKDATGKAKNTMVPRIKATITHAIINDLIFVANLYSWYLRKDKEGAINLGKIPSNTNLIISAVLLPFLMISAKIGGTLVFNHGVGLNLGRKKFE</sequence>
<evidence type="ECO:0000259" key="2">
    <source>
        <dbReference type="Pfam" id="PF09990"/>
    </source>
</evidence>
<reference evidence="4" key="1">
    <citation type="submission" date="2015-07" db="EMBL/GenBank/DDBJ databases">
        <authorList>
            <person name="Teixeira M.M."/>
            <person name="Souza R.C."/>
            <person name="Almeida L.G."/>
            <person name="Vicente V.A."/>
            <person name="de Hoog S."/>
            <person name="Bocca A.L."/>
            <person name="de Almeida S.R."/>
            <person name="Vasconcelos A.T."/>
            <person name="Felipe M.S."/>
        </authorList>
    </citation>
    <scope>NUCLEOTIDE SEQUENCE [LARGE SCALE GENOMIC DNA]</scope>
    <source>
        <strain evidence="4">KSF</strain>
    </source>
</reference>
<keyword evidence="1" id="KW-0812">Transmembrane</keyword>
<organism evidence="3 4">
    <name type="scientific">Cladophialophora carrionii</name>
    <dbReference type="NCBI Taxonomy" id="86049"/>
    <lineage>
        <taxon>Eukaryota</taxon>
        <taxon>Fungi</taxon>
        <taxon>Dikarya</taxon>
        <taxon>Ascomycota</taxon>
        <taxon>Pezizomycotina</taxon>
        <taxon>Eurotiomycetes</taxon>
        <taxon>Chaetothyriomycetidae</taxon>
        <taxon>Chaetothyriales</taxon>
        <taxon>Herpotrichiellaceae</taxon>
        <taxon>Cladophialophora</taxon>
    </lineage>
</organism>
<feature type="transmembrane region" description="Helical" evidence="1">
    <location>
        <begin position="169"/>
        <end position="191"/>
    </location>
</feature>
<dbReference type="AlphaFoldDB" id="A0A1C1CRP8"/>
<dbReference type="Proteomes" id="UP000094526">
    <property type="component" value="Unassembled WGS sequence"/>
</dbReference>
<dbReference type="InterPro" id="IPR019251">
    <property type="entry name" value="DUF2231_TM"/>
</dbReference>
<evidence type="ECO:0000256" key="1">
    <source>
        <dbReference type="SAM" id="Phobius"/>
    </source>
</evidence>
<accession>A0A1C1CRP8</accession>
<evidence type="ECO:0000313" key="3">
    <source>
        <dbReference type="EMBL" id="OCT51179.1"/>
    </source>
</evidence>
<dbReference type="VEuPathDB" id="FungiDB:G647_06893"/>
<dbReference type="eggNOG" id="ENOG502S8SF">
    <property type="taxonomic scope" value="Eukaryota"/>
</dbReference>
<evidence type="ECO:0000313" key="4">
    <source>
        <dbReference type="Proteomes" id="UP000094526"/>
    </source>
</evidence>
<dbReference type="EMBL" id="LGRB01000009">
    <property type="protein sequence ID" value="OCT51179.1"/>
    <property type="molecule type" value="Genomic_DNA"/>
</dbReference>
<name>A0A1C1CRP8_9EURO</name>
<dbReference type="Pfam" id="PF09990">
    <property type="entry name" value="DUF2231"/>
    <property type="match status" value="1"/>
</dbReference>